<organism evidence="1 2">
    <name type="scientific">Dioscorea alata</name>
    <name type="common">Purple yam</name>
    <dbReference type="NCBI Taxonomy" id="55571"/>
    <lineage>
        <taxon>Eukaryota</taxon>
        <taxon>Viridiplantae</taxon>
        <taxon>Streptophyta</taxon>
        <taxon>Embryophyta</taxon>
        <taxon>Tracheophyta</taxon>
        <taxon>Spermatophyta</taxon>
        <taxon>Magnoliopsida</taxon>
        <taxon>Liliopsida</taxon>
        <taxon>Dioscoreales</taxon>
        <taxon>Dioscoreaceae</taxon>
        <taxon>Dioscorea</taxon>
    </lineage>
</organism>
<protein>
    <submittedName>
        <fullName evidence="1">Uncharacterized protein</fullName>
    </submittedName>
</protein>
<gene>
    <name evidence="1" type="ORF">IHE45_07G111500</name>
</gene>
<reference evidence="2" key="1">
    <citation type="journal article" date="2022" name="Nat. Commun.">
        <title>Chromosome evolution and the genetic basis of agronomically important traits in greater yam.</title>
        <authorList>
            <person name="Bredeson J.V."/>
            <person name="Lyons J.B."/>
            <person name="Oniyinde I.O."/>
            <person name="Okereke N.R."/>
            <person name="Kolade O."/>
            <person name="Nnabue I."/>
            <person name="Nwadili C.O."/>
            <person name="Hribova E."/>
            <person name="Parker M."/>
            <person name="Nwogha J."/>
            <person name="Shu S."/>
            <person name="Carlson J."/>
            <person name="Kariba R."/>
            <person name="Muthemba S."/>
            <person name="Knop K."/>
            <person name="Barton G.J."/>
            <person name="Sherwood A.V."/>
            <person name="Lopez-Montes A."/>
            <person name="Asiedu R."/>
            <person name="Jamnadass R."/>
            <person name="Muchugi A."/>
            <person name="Goodstein D."/>
            <person name="Egesi C.N."/>
            <person name="Featherston J."/>
            <person name="Asfaw A."/>
            <person name="Simpson G.G."/>
            <person name="Dolezel J."/>
            <person name="Hendre P.S."/>
            <person name="Van Deynze A."/>
            <person name="Kumar P.L."/>
            <person name="Obidiegwu J.E."/>
            <person name="Bhattacharjee R."/>
            <person name="Rokhsar D.S."/>
        </authorList>
    </citation>
    <scope>NUCLEOTIDE SEQUENCE [LARGE SCALE GENOMIC DNA]</scope>
    <source>
        <strain evidence="2">cv. TDa95/00328</strain>
    </source>
</reference>
<evidence type="ECO:0000313" key="2">
    <source>
        <dbReference type="Proteomes" id="UP000827976"/>
    </source>
</evidence>
<sequence>MIAHRQRERAPCPLYIEEERMVFGASRGVFFDFFVCFPSRKVSVAPTPSPRRHRPDHLALVCLFDPLTEHLLVPISCFDFADRDDPPVNSCPRFHPIGFRPGNDVFGGVFIVFFCYCSWILMDRVGFL</sequence>
<dbReference type="Proteomes" id="UP000827976">
    <property type="component" value="Chromosome 7"/>
</dbReference>
<accession>A0ACB7VTS6</accession>
<keyword evidence="2" id="KW-1185">Reference proteome</keyword>
<proteinExistence type="predicted"/>
<evidence type="ECO:0000313" key="1">
    <source>
        <dbReference type="EMBL" id="KAH7677871.1"/>
    </source>
</evidence>
<name>A0ACB7VTS6_DIOAL</name>
<dbReference type="EMBL" id="CM037017">
    <property type="protein sequence ID" value="KAH7677871.1"/>
    <property type="molecule type" value="Genomic_DNA"/>
</dbReference>
<comment type="caution">
    <text evidence="1">The sequence shown here is derived from an EMBL/GenBank/DDBJ whole genome shotgun (WGS) entry which is preliminary data.</text>
</comment>